<gene>
    <name evidence="3" type="ORF">CC80DRAFT_541260</name>
</gene>
<evidence type="ECO:0000256" key="2">
    <source>
        <dbReference type="SAM" id="SignalP"/>
    </source>
</evidence>
<feature type="signal peptide" evidence="2">
    <location>
        <begin position="1"/>
        <end position="22"/>
    </location>
</feature>
<reference evidence="3" key="1">
    <citation type="journal article" date="2020" name="Stud. Mycol.">
        <title>101 Dothideomycetes genomes: a test case for predicting lifestyles and emergence of pathogens.</title>
        <authorList>
            <person name="Haridas S."/>
            <person name="Albert R."/>
            <person name="Binder M."/>
            <person name="Bloem J."/>
            <person name="Labutti K."/>
            <person name="Salamov A."/>
            <person name="Andreopoulos B."/>
            <person name="Baker S."/>
            <person name="Barry K."/>
            <person name="Bills G."/>
            <person name="Bluhm B."/>
            <person name="Cannon C."/>
            <person name="Castanera R."/>
            <person name="Culley D."/>
            <person name="Daum C."/>
            <person name="Ezra D."/>
            <person name="Gonzalez J."/>
            <person name="Henrissat B."/>
            <person name="Kuo A."/>
            <person name="Liang C."/>
            <person name="Lipzen A."/>
            <person name="Lutzoni F."/>
            <person name="Magnuson J."/>
            <person name="Mondo S."/>
            <person name="Nolan M."/>
            <person name="Ohm R."/>
            <person name="Pangilinan J."/>
            <person name="Park H.-J."/>
            <person name="Ramirez L."/>
            <person name="Alfaro M."/>
            <person name="Sun H."/>
            <person name="Tritt A."/>
            <person name="Yoshinaga Y."/>
            <person name="Zwiers L.-H."/>
            <person name="Turgeon B."/>
            <person name="Goodwin S."/>
            <person name="Spatafora J."/>
            <person name="Crous P."/>
            <person name="Grigoriev I."/>
        </authorList>
    </citation>
    <scope>NUCLEOTIDE SEQUENCE</scope>
    <source>
        <strain evidence="3">CBS 675.92</strain>
    </source>
</reference>
<evidence type="ECO:0000313" key="3">
    <source>
        <dbReference type="EMBL" id="KAF1963322.1"/>
    </source>
</evidence>
<sequence>MFFSLRFGVFLLSLMGMGATTALQLDQPHATPINRPFDANGWTPLPTSKPEPVLQLSKREADPALCGYLQGNSGTPLSHIQIQIQSYLFTEPLLILRKDQAVTCSKSSTCLRNASQSWFGCCKGTSMTDCQVYTRCVESRSVSACLARSDCANDKSAMVCTASASPFCATLYQTVSGTAHDHLICASKATSSEVIATAKGGSASSSSRISSSSRNSTGSATTRRGSGSSSTKKTSSTTSSGRGSNSTVALSTGIISMTVTALDTPRGGNEQTSAAGQPTNQSVVGAPSQTSSSAMAMRTAEAVVGVVGGIAGMLALMV</sequence>
<feature type="region of interest" description="Disordered" evidence="1">
    <location>
        <begin position="198"/>
        <end position="247"/>
    </location>
</feature>
<dbReference type="Proteomes" id="UP000800035">
    <property type="component" value="Unassembled WGS sequence"/>
</dbReference>
<keyword evidence="2" id="KW-0732">Signal</keyword>
<proteinExistence type="predicted"/>
<evidence type="ECO:0000256" key="1">
    <source>
        <dbReference type="SAM" id="MobiDB-lite"/>
    </source>
</evidence>
<feature type="compositionally biased region" description="Polar residues" evidence="1">
    <location>
        <begin position="269"/>
        <end position="288"/>
    </location>
</feature>
<keyword evidence="4" id="KW-1185">Reference proteome</keyword>
<organism evidence="3 4">
    <name type="scientific">Byssothecium circinans</name>
    <dbReference type="NCBI Taxonomy" id="147558"/>
    <lineage>
        <taxon>Eukaryota</taxon>
        <taxon>Fungi</taxon>
        <taxon>Dikarya</taxon>
        <taxon>Ascomycota</taxon>
        <taxon>Pezizomycotina</taxon>
        <taxon>Dothideomycetes</taxon>
        <taxon>Pleosporomycetidae</taxon>
        <taxon>Pleosporales</taxon>
        <taxon>Massarineae</taxon>
        <taxon>Massarinaceae</taxon>
        <taxon>Byssothecium</taxon>
    </lineage>
</organism>
<dbReference type="OrthoDB" id="5347452at2759"/>
<dbReference type="EMBL" id="ML976977">
    <property type="protein sequence ID" value="KAF1963322.1"/>
    <property type="molecule type" value="Genomic_DNA"/>
</dbReference>
<feature type="region of interest" description="Disordered" evidence="1">
    <location>
        <begin position="263"/>
        <end position="288"/>
    </location>
</feature>
<dbReference type="AlphaFoldDB" id="A0A6A5UHR3"/>
<evidence type="ECO:0000313" key="4">
    <source>
        <dbReference type="Proteomes" id="UP000800035"/>
    </source>
</evidence>
<feature type="chain" id="PRO_5025602676" description="SRCR domain-containing protein" evidence="2">
    <location>
        <begin position="23"/>
        <end position="318"/>
    </location>
</feature>
<protein>
    <recommendedName>
        <fullName evidence="5">SRCR domain-containing protein</fullName>
    </recommendedName>
</protein>
<name>A0A6A5UHR3_9PLEO</name>
<evidence type="ECO:0008006" key="5">
    <source>
        <dbReference type="Google" id="ProtNLM"/>
    </source>
</evidence>
<accession>A0A6A5UHR3</accession>